<keyword evidence="1" id="KW-1133">Transmembrane helix</keyword>
<reference evidence="2 3" key="1">
    <citation type="submission" date="2018-06" db="EMBL/GenBank/DDBJ databases">
        <title>Comparative genomics reveals the genomic features of Rhizophagus irregularis, R. cerebriforme, R. diaphanum and Gigaspora rosea, and their symbiotic lifestyle signature.</title>
        <authorList>
            <person name="Morin E."/>
            <person name="San Clemente H."/>
            <person name="Chen E.C.H."/>
            <person name="De La Providencia I."/>
            <person name="Hainaut M."/>
            <person name="Kuo A."/>
            <person name="Kohler A."/>
            <person name="Murat C."/>
            <person name="Tang N."/>
            <person name="Roy S."/>
            <person name="Loubradou J."/>
            <person name="Henrissat B."/>
            <person name="Grigoriev I.V."/>
            <person name="Corradi N."/>
            <person name="Roux C."/>
            <person name="Martin F.M."/>
        </authorList>
    </citation>
    <scope>NUCLEOTIDE SEQUENCE [LARGE SCALE GENOMIC DNA]</scope>
    <source>
        <strain evidence="2 3">DAOM 227022</strain>
    </source>
</reference>
<feature type="transmembrane region" description="Helical" evidence="1">
    <location>
        <begin position="12"/>
        <end position="33"/>
    </location>
</feature>
<dbReference type="Proteomes" id="UP000265703">
    <property type="component" value="Unassembled WGS sequence"/>
</dbReference>
<dbReference type="OrthoDB" id="377083at2759"/>
<feature type="transmembrane region" description="Helical" evidence="1">
    <location>
        <begin position="68"/>
        <end position="85"/>
    </location>
</feature>
<feature type="transmembrane region" description="Helical" evidence="1">
    <location>
        <begin position="167"/>
        <end position="184"/>
    </location>
</feature>
<comment type="caution">
    <text evidence="2">The sequence shown here is derived from an EMBL/GenBank/DDBJ whole genome shotgun (WGS) entry which is preliminary data.</text>
</comment>
<dbReference type="Pfam" id="PF01148">
    <property type="entry name" value="CTP_transf_1"/>
    <property type="match status" value="1"/>
</dbReference>
<feature type="transmembrane region" description="Helical" evidence="1">
    <location>
        <begin position="129"/>
        <end position="147"/>
    </location>
</feature>
<dbReference type="EMBL" id="QKYT01000099">
    <property type="protein sequence ID" value="RIA93699.1"/>
    <property type="molecule type" value="Genomic_DNA"/>
</dbReference>
<keyword evidence="1" id="KW-0812">Transmembrane</keyword>
<organism evidence="2 3">
    <name type="scientific">Glomus cerebriforme</name>
    <dbReference type="NCBI Taxonomy" id="658196"/>
    <lineage>
        <taxon>Eukaryota</taxon>
        <taxon>Fungi</taxon>
        <taxon>Fungi incertae sedis</taxon>
        <taxon>Mucoromycota</taxon>
        <taxon>Glomeromycotina</taxon>
        <taxon>Glomeromycetes</taxon>
        <taxon>Glomerales</taxon>
        <taxon>Glomeraceae</taxon>
        <taxon>Glomus</taxon>
    </lineage>
</organism>
<dbReference type="GO" id="GO:0004143">
    <property type="term" value="F:ATP-dependent diacylglycerol kinase activity"/>
    <property type="evidence" value="ECO:0007669"/>
    <property type="project" value="InterPro"/>
</dbReference>
<evidence type="ECO:0000313" key="2">
    <source>
        <dbReference type="EMBL" id="RIA93699.1"/>
    </source>
</evidence>
<dbReference type="PANTHER" id="PTHR31303:SF1">
    <property type="entry name" value="CTP-DEPENDENT DIACYLGLYCEROL KINASE 1"/>
    <property type="match status" value="1"/>
</dbReference>
<keyword evidence="1" id="KW-0472">Membrane</keyword>
<keyword evidence="3" id="KW-1185">Reference proteome</keyword>
<keyword evidence="2" id="KW-0548">Nucleotidyltransferase</keyword>
<feature type="transmembrane region" description="Helical" evidence="1">
    <location>
        <begin position="45"/>
        <end position="62"/>
    </location>
</feature>
<dbReference type="PANTHER" id="PTHR31303">
    <property type="entry name" value="CTP-DEPENDENT DIACYLGLYCEROL KINASE 1"/>
    <property type="match status" value="1"/>
</dbReference>
<sequence>MFFLPPPTFKTLKALVISYLYASTLLLTVEIIQRTFKISIHITRKVIHVLSGLFMFFLLYLFEQWEYVVFLTGSFVIINYIFLRMRMVRSMDPLNGATLGTVYFAFSCAFLFGWFNKDWERGFPRGREYLAIAGIMAMTFGDASASIIGRKYGTHRVMGRKTIEGSLANFVVTMVAVPFFWYILSPPTLATRDYFTGALISASVSTCLEAISPMGSDNLTVPLGVAFTLSRLGY</sequence>
<proteinExistence type="predicted"/>
<gene>
    <name evidence="2" type="ORF">C1645_761905</name>
</gene>
<protein>
    <submittedName>
        <fullName evidence="2">Phosphatidate cytidylyltransferase</fullName>
    </submittedName>
</protein>
<feature type="transmembrane region" description="Helical" evidence="1">
    <location>
        <begin position="97"/>
        <end position="117"/>
    </location>
</feature>
<evidence type="ECO:0000313" key="3">
    <source>
        <dbReference type="Proteomes" id="UP000265703"/>
    </source>
</evidence>
<keyword evidence="2" id="KW-0808">Transferase</keyword>
<dbReference type="AlphaFoldDB" id="A0A397T8P4"/>
<dbReference type="InterPro" id="IPR037997">
    <property type="entry name" value="Dgk1-like"/>
</dbReference>
<name>A0A397T8P4_9GLOM</name>
<dbReference type="GO" id="GO:0016779">
    <property type="term" value="F:nucleotidyltransferase activity"/>
    <property type="evidence" value="ECO:0007669"/>
    <property type="project" value="UniProtKB-KW"/>
</dbReference>
<evidence type="ECO:0000256" key="1">
    <source>
        <dbReference type="SAM" id="Phobius"/>
    </source>
</evidence>
<accession>A0A397T8P4</accession>